<evidence type="ECO:0000256" key="4">
    <source>
        <dbReference type="ARBA" id="ARBA00022989"/>
    </source>
</evidence>
<comment type="subcellular location">
    <subcellularLocation>
        <location evidence="1">Membrane</location>
        <topology evidence="1">Multi-pass membrane protein</topology>
    </subcellularLocation>
</comment>
<evidence type="ECO:0000256" key="5">
    <source>
        <dbReference type="ARBA" id="ARBA00023136"/>
    </source>
</evidence>
<dbReference type="RefSeq" id="WP_200131406.1">
    <property type="nucleotide sequence ID" value="NZ_JAEHOI010000002.1"/>
</dbReference>
<accession>A0A934UW32</accession>
<dbReference type="PANTHER" id="PTHR31632:SF2">
    <property type="entry name" value="PLASMA MEMBRANE IRON PERMEASE"/>
    <property type="match status" value="1"/>
</dbReference>
<evidence type="ECO:0000256" key="2">
    <source>
        <dbReference type="ARBA" id="ARBA00008333"/>
    </source>
</evidence>
<dbReference type="NCBIfam" id="NF041756">
    <property type="entry name" value="EfeU"/>
    <property type="match status" value="1"/>
</dbReference>
<evidence type="ECO:0000256" key="1">
    <source>
        <dbReference type="ARBA" id="ARBA00004141"/>
    </source>
</evidence>
<feature type="transmembrane region" description="Helical" evidence="6">
    <location>
        <begin position="37"/>
        <end position="58"/>
    </location>
</feature>
<evidence type="ECO:0000313" key="7">
    <source>
        <dbReference type="EMBL" id="MBK0421234.1"/>
    </source>
</evidence>
<evidence type="ECO:0000313" key="8">
    <source>
        <dbReference type="Proteomes" id="UP000618733"/>
    </source>
</evidence>
<comment type="similarity">
    <text evidence="2">Belongs to the oxidase-dependent Fe transporter (OFeT) (TC 9.A.10.1) family.</text>
</comment>
<evidence type="ECO:0000256" key="3">
    <source>
        <dbReference type="ARBA" id="ARBA00022692"/>
    </source>
</evidence>
<feature type="transmembrane region" description="Helical" evidence="6">
    <location>
        <begin position="259"/>
        <end position="279"/>
    </location>
</feature>
<dbReference type="PANTHER" id="PTHR31632">
    <property type="entry name" value="IRON TRANSPORTER FTH1"/>
    <property type="match status" value="1"/>
</dbReference>
<dbReference type="EMBL" id="JAEHOI010000002">
    <property type="protein sequence ID" value="MBK0421234.1"/>
    <property type="molecule type" value="Genomic_DNA"/>
</dbReference>
<dbReference type="GO" id="GO:0033573">
    <property type="term" value="C:high-affinity iron permease complex"/>
    <property type="evidence" value="ECO:0007669"/>
    <property type="project" value="InterPro"/>
</dbReference>
<gene>
    <name evidence="7" type="ORF">JD292_03945</name>
</gene>
<keyword evidence="8" id="KW-1185">Reference proteome</keyword>
<dbReference type="Pfam" id="PF03239">
    <property type="entry name" value="FTR1"/>
    <property type="match status" value="1"/>
</dbReference>
<organism evidence="7 8">
    <name type="scientific">Leucobacter edaphi</name>
    <dbReference type="NCBI Taxonomy" id="2796472"/>
    <lineage>
        <taxon>Bacteria</taxon>
        <taxon>Bacillati</taxon>
        <taxon>Actinomycetota</taxon>
        <taxon>Actinomycetes</taxon>
        <taxon>Micrococcales</taxon>
        <taxon>Microbacteriaceae</taxon>
        <taxon>Leucobacter</taxon>
    </lineage>
</organism>
<keyword evidence="5 6" id="KW-0472">Membrane</keyword>
<protein>
    <submittedName>
        <fullName evidence="7">FTR1 family protein</fullName>
    </submittedName>
</protein>
<feature type="transmembrane region" description="Helical" evidence="6">
    <location>
        <begin position="70"/>
        <end position="93"/>
    </location>
</feature>
<sequence>MLGTLMIGLREGLEAALVVSILLAAAKKAGRPDAVRLIWYGVAAAVALSLGIGAVLTYGAYGLSFQAQEIIGGSLSILAVGMVTWMVFWMLRASAGLGTELRGQLNRALIGSGWGVAVIGFISVGREGIETALFIWATTRASSVSPLLGFLSAISGIAIALVLGWALYRGMLRINLTRFFRWSGVLLIVFAAGVLAYGVHDLQEAAVLPGPFAPAPANAGPLASWYGEGAWAFNVSGSVPPDGVLATLLKGTIGFSPQMTWLEVAVWLLYVVPTMTLFLRGSFAQEREKRAAVPAAAH</sequence>
<keyword evidence="4 6" id="KW-1133">Transmembrane helix</keyword>
<name>A0A934UW32_9MICO</name>
<reference evidence="7" key="1">
    <citation type="submission" date="2020-12" db="EMBL/GenBank/DDBJ databases">
        <title>Leucobacter sp. CAS2, isolated from Chromium sludge.</title>
        <authorList>
            <person name="Xu Z."/>
        </authorList>
    </citation>
    <scope>NUCLEOTIDE SEQUENCE</scope>
    <source>
        <strain evidence="7">CSA2</strain>
    </source>
</reference>
<comment type="caution">
    <text evidence="7">The sequence shown here is derived from an EMBL/GenBank/DDBJ whole genome shotgun (WGS) entry which is preliminary data.</text>
</comment>
<dbReference type="GO" id="GO:0015093">
    <property type="term" value="F:ferrous iron transmembrane transporter activity"/>
    <property type="evidence" value="ECO:0007669"/>
    <property type="project" value="TreeGrafter"/>
</dbReference>
<feature type="transmembrane region" description="Helical" evidence="6">
    <location>
        <begin position="105"/>
        <end position="124"/>
    </location>
</feature>
<dbReference type="InterPro" id="IPR004923">
    <property type="entry name" value="FTR1/Fip1/EfeU"/>
</dbReference>
<proteinExistence type="inferred from homology"/>
<keyword evidence="3 6" id="KW-0812">Transmembrane</keyword>
<feature type="transmembrane region" description="Helical" evidence="6">
    <location>
        <begin position="179"/>
        <end position="199"/>
    </location>
</feature>
<evidence type="ECO:0000256" key="6">
    <source>
        <dbReference type="SAM" id="Phobius"/>
    </source>
</evidence>
<feature type="transmembrane region" description="Helical" evidence="6">
    <location>
        <begin position="144"/>
        <end position="167"/>
    </location>
</feature>
<dbReference type="Proteomes" id="UP000618733">
    <property type="component" value="Unassembled WGS sequence"/>
</dbReference>
<dbReference type="AlphaFoldDB" id="A0A934UW32"/>